<dbReference type="EMBL" id="KN834830">
    <property type="protein sequence ID" value="KIK53383.1"/>
    <property type="molecule type" value="Genomic_DNA"/>
</dbReference>
<dbReference type="Proteomes" id="UP000053593">
    <property type="component" value="Unassembled WGS sequence"/>
</dbReference>
<name>A0A0D0CEH3_9AGAR</name>
<gene>
    <name evidence="1" type="ORF">GYMLUDRAFT_63756</name>
</gene>
<keyword evidence="2" id="KW-1185">Reference proteome</keyword>
<evidence type="ECO:0000313" key="2">
    <source>
        <dbReference type="Proteomes" id="UP000053593"/>
    </source>
</evidence>
<evidence type="ECO:0000313" key="1">
    <source>
        <dbReference type="EMBL" id="KIK53383.1"/>
    </source>
</evidence>
<sequence>MCIKLGMLTVSSTGSHVSHLFSASQNNIIKDMPSTLSNALKKFGANGHFNLYATCPSCSCNHKALPLPGSNLFDYPSQCTNEIVGKHGVSMCRSELLMHQCNSTVQPIKPYLVSSLPDYLTHCLSNETYLQQSINATDSALQSIRTGEEQLSVWDMFEADFIREFKGSDGKLFIDQGDKIHLAFSIHMDLFNPNSVTQCGTTQSFNVISCANLALDSSILYLPEYLFVAAIIPGPNESLAGKIDHFVCPVIEQFV</sequence>
<dbReference type="AlphaFoldDB" id="A0A0D0CEH3"/>
<proteinExistence type="predicted"/>
<dbReference type="HOGENOM" id="CLU_030973_1_0_1"/>
<organism evidence="1 2">
    <name type="scientific">Collybiopsis luxurians FD-317 M1</name>
    <dbReference type="NCBI Taxonomy" id="944289"/>
    <lineage>
        <taxon>Eukaryota</taxon>
        <taxon>Fungi</taxon>
        <taxon>Dikarya</taxon>
        <taxon>Basidiomycota</taxon>
        <taxon>Agaricomycotina</taxon>
        <taxon>Agaricomycetes</taxon>
        <taxon>Agaricomycetidae</taxon>
        <taxon>Agaricales</taxon>
        <taxon>Marasmiineae</taxon>
        <taxon>Omphalotaceae</taxon>
        <taxon>Collybiopsis</taxon>
        <taxon>Collybiopsis luxurians</taxon>
    </lineage>
</organism>
<dbReference type="OrthoDB" id="3253623at2759"/>
<reference evidence="1 2" key="1">
    <citation type="submission" date="2014-04" db="EMBL/GenBank/DDBJ databases">
        <title>Evolutionary Origins and Diversification of the Mycorrhizal Mutualists.</title>
        <authorList>
            <consortium name="DOE Joint Genome Institute"/>
            <consortium name="Mycorrhizal Genomics Consortium"/>
            <person name="Kohler A."/>
            <person name="Kuo A."/>
            <person name="Nagy L.G."/>
            <person name="Floudas D."/>
            <person name="Copeland A."/>
            <person name="Barry K.W."/>
            <person name="Cichocki N."/>
            <person name="Veneault-Fourrey C."/>
            <person name="LaButti K."/>
            <person name="Lindquist E.A."/>
            <person name="Lipzen A."/>
            <person name="Lundell T."/>
            <person name="Morin E."/>
            <person name="Murat C."/>
            <person name="Riley R."/>
            <person name="Ohm R."/>
            <person name="Sun H."/>
            <person name="Tunlid A."/>
            <person name="Henrissat B."/>
            <person name="Grigoriev I.V."/>
            <person name="Hibbett D.S."/>
            <person name="Martin F."/>
        </authorList>
    </citation>
    <scope>NUCLEOTIDE SEQUENCE [LARGE SCALE GENOMIC DNA]</scope>
    <source>
        <strain evidence="1 2">FD-317 M1</strain>
    </source>
</reference>
<protein>
    <submittedName>
        <fullName evidence="1">Uncharacterized protein</fullName>
    </submittedName>
</protein>
<accession>A0A0D0CEH3</accession>